<dbReference type="CDD" id="cd01948">
    <property type="entry name" value="EAL"/>
    <property type="match status" value="1"/>
</dbReference>
<name>A0ABS5F5C8_9PROT</name>
<dbReference type="Pfam" id="PF00563">
    <property type="entry name" value="EAL"/>
    <property type="match status" value="1"/>
</dbReference>
<dbReference type="InterPro" id="IPR052155">
    <property type="entry name" value="Biofilm_reg_signaling"/>
</dbReference>
<dbReference type="CDD" id="cd01949">
    <property type="entry name" value="GGDEF"/>
    <property type="match status" value="1"/>
</dbReference>
<dbReference type="NCBIfam" id="TIGR00254">
    <property type="entry name" value="GGDEF"/>
    <property type="match status" value="1"/>
</dbReference>
<keyword evidence="5" id="KW-1185">Reference proteome</keyword>
<evidence type="ECO:0000256" key="1">
    <source>
        <dbReference type="SAM" id="Phobius"/>
    </source>
</evidence>
<feature type="domain" description="GGDEF" evidence="3">
    <location>
        <begin position="229"/>
        <end position="365"/>
    </location>
</feature>
<organism evidence="4 5">
    <name type="scientific">Plastoroseomonas hellenica</name>
    <dbReference type="NCBI Taxonomy" id="2687306"/>
    <lineage>
        <taxon>Bacteria</taxon>
        <taxon>Pseudomonadati</taxon>
        <taxon>Pseudomonadota</taxon>
        <taxon>Alphaproteobacteria</taxon>
        <taxon>Acetobacterales</taxon>
        <taxon>Acetobacteraceae</taxon>
        <taxon>Plastoroseomonas</taxon>
    </lineage>
</organism>
<comment type="caution">
    <text evidence="4">The sequence shown here is derived from an EMBL/GenBank/DDBJ whole genome shotgun (WGS) entry which is preliminary data.</text>
</comment>
<dbReference type="PROSITE" id="PS50883">
    <property type="entry name" value="EAL"/>
    <property type="match status" value="1"/>
</dbReference>
<dbReference type="Pfam" id="PF00990">
    <property type="entry name" value="GGDEF"/>
    <property type="match status" value="1"/>
</dbReference>
<dbReference type="InterPro" id="IPR035919">
    <property type="entry name" value="EAL_sf"/>
</dbReference>
<dbReference type="EMBL" id="JAAGBB010000040">
    <property type="protein sequence ID" value="MBR0667727.1"/>
    <property type="molecule type" value="Genomic_DNA"/>
</dbReference>
<keyword evidence="1" id="KW-0472">Membrane</keyword>
<dbReference type="InterPro" id="IPR000160">
    <property type="entry name" value="GGDEF_dom"/>
</dbReference>
<dbReference type="InterPro" id="IPR043128">
    <property type="entry name" value="Rev_trsase/Diguanyl_cyclase"/>
</dbReference>
<dbReference type="Gene3D" id="3.30.70.270">
    <property type="match status" value="1"/>
</dbReference>
<feature type="transmembrane region" description="Helical" evidence="1">
    <location>
        <begin position="29"/>
        <end position="54"/>
    </location>
</feature>
<keyword evidence="1" id="KW-0812">Transmembrane</keyword>
<reference evidence="5" key="1">
    <citation type="journal article" date="2021" name="Syst. Appl. Microbiol.">
        <title>Roseomonas hellenica sp. nov., isolated from roots of wild-growing Alkanna tinctoria.</title>
        <authorList>
            <person name="Rat A."/>
            <person name="Naranjo H.D."/>
            <person name="Lebbe L."/>
            <person name="Cnockaert M."/>
            <person name="Krigas N."/>
            <person name="Grigoriadou K."/>
            <person name="Maloupa E."/>
            <person name="Willems A."/>
        </authorList>
    </citation>
    <scope>NUCLEOTIDE SEQUENCE [LARGE SCALE GENOMIC DNA]</scope>
    <source>
        <strain evidence="5">LMG 31523</strain>
    </source>
</reference>
<protein>
    <submittedName>
        <fullName evidence="4">EAL domain-containing protein</fullName>
    </submittedName>
</protein>
<feature type="transmembrane region" description="Helical" evidence="1">
    <location>
        <begin position="155"/>
        <end position="180"/>
    </location>
</feature>
<accession>A0ABS5F5C8</accession>
<evidence type="ECO:0000313" key="4">
    <source>
        <dbReference type="EMBL" id="MBR0667727.1"/>
    </source>
</evidence>
<dbReference type="SMART" id="SM00267">
    <property type="entry name" value="GGDEF"/>
    <property type="match status" value="1"/>
</dbReference>
<dbReference type="PANTHER" id="PTHR44757">
    <property type="entry name" value="DIGUANYLATE CYCLASE DGCP"/>
    <property type="match status" value="1"/>
</dbReference>
<keyword evidence="1" id="KW-1133">Transmembrane helix</keyword>
<evidence type="ECO:0000313" key="5">
    <source>
        <dbReference type="Proteomes" id="UP001196870"/>
    </source>
</evidence>
<proteinExistence type="predicted"/>
<dbReference type="InterPro" id="IPR001633">
    <property type="entry name" value="EAL_dom"/>
</dbReference>
<dbReference type="SUPFAM" id="SSF55073">
    <property type="entry name" value="Nucleotide cyclase"/>
    <property type="match status" value="1"/>
</dbReference>
<evidence type="ECO:0000259" key="3">
    <source>
        <dbReference type="PROSITE" id="PS50887"/>
    </source>
</evidence>
<evidence type="ECO:0000259" key="2">
    <source>
        <dbReference type="PROSITE" id="PS50883"/>
    </source>
</evidence>
<dbReference type="PANTHER" id="PTHR44757:SF2">
    <property type="entry name" value="BIOFILM ARCHITECTURE MAINTENANCE PROTEIN MBAA"/>
    <property type="match status" value="1"/>
</dbReference>
<dbReference type="Gene3D" id="3.20.20.450">
    <property type="entry name" value="EAL domain"/>
    <property type="match status" value="1"/>
</dbReference>
<sequence length="655" mass="70560">MPGPFPPLFRMAAQQGPLATLGGLPGRRIVRLLSVLAILGAIIVAAAPPAAYFFGARARLQGALEASARLHAAEIGDLARRNPEFWDFRELRVDAPLGGAAGSAVEERLSVFDAEGRLILVSGAAEALRSPVLSQRAPLREGDAIVGETEASRSLYPAVATTMAILLGSGLLGILVLLVLRTVPLRLLQHALGRAAYFAAHDPLTGLPNRVSFNERLRQGVALARRRDHSLAVLCLDLDRFKDINDTFGHPAGDRLLKEVAVRLVGCLRESDVLARLGGDEFAVVQIGAQQPRDAQALAQRMIEALAPPIDLGGSLASVGTTIGIALARDESGRPLDADQLLVDADLALYRAKLVGRGAWRFFEPEMNQEARLRRELEQDLRLALAESDFRLHFQPQVDLFRGRLIGAEALLRWDRPGHGPVPPALFVEVAEESGLITGIGAWVLEEACRQAAAWPSMVSVAVNVSPAQFRLGNLARTVRSALEASGLPPGRLELEITEGVLFNNTEDAQRQFREIRALGVRIAMDDFGTGFSSLGYLHSFPCDKIKIDRSFIAKLGQSESSEAIVRAILGMARAFRVRVVAEGVETAEQASFLMNEGCHEAQGYYFGRPVSGDAFLSDLLDGGHRAPHGTCIGQVRGTYDDRPTALPIAEVGGD</sequence>
<gene>
    <name evidence="4" type="ORF">GXW71_25450</name>
</gene>
<dbReference type="InterPro" id="IPR029787">
    <property type="entry name" value="Nucleotide_cyclase"/>
</dbReference>
<dbReference type="Proteomes" id="UP001196870">
    <property type="component" value="Unassembled WGS sequence"/>
</dbReference>
<dbReference type="SUPFAM" id="SSF141868">
    <property type="entry name" value="EAL domain-like"/>
    <property type="match status" value="1"/>
</dbReference>
<dbReference type="PROSITE" id="PS50887">
    <property type="entry name" value="GGDEF"/>
    <property type="match status" value="1"/>
</dbReference>
<feature type="domain" description="EAL" evidence="2">
    <location>
        <begin position="374"/>
        <end position="624"/>
    </location>
</feature>
<dbReference type="SMART" id="SM00052">
    <property type="entry name" value="EAL"/>
    <property type="match status" value="1"/>
</dbReference>
<dbReference type="RefSeq" id="WP_211855505.1">
    <property type="nucleotide sequence ID" value="NZ_JAAGBB010000040.1"/>
</dbReference>